<feature type="non-terminal residue" evidence="1">
    <location>
        <position position="92"/>
    </location>
</feature>
<dbReference type="InterPro" id="IPR011990">
    <property type="entry name" value="TPR-like_helical_dom_sf"/>
</dbReference>
<gene>
    <name evidence="1" type="ORF">HC175_18390</name>
</gene>
<sequence>MKIKYLLLMVLGFGVATSCSEEDLDPTLAQDKSIEASINTVNDLEAVLLGAYDRLTSSSYYGRDFIILGEVFSDNATSNANSNRFVLEARMD</sequence>
<organism evidence="1 2">
    <name type="scientific">Salinimicrobium oceani</name>
    <dbReference type="NCBI Taxonomy" id="2722702"/>
    <lineage>
        <taxon>Bacteria</taxon>
        <taxon>Pseudomonadati</taxon>
        <taxon>Bacteroidota</taxon>
        <taxon>Flavobacteriia</taxon>
        <taxon>Flavobacteriales</taxon>
        <taxon>Flavobacteriaceae</taxon>
        <taxon>Salinimicrobium</taxon>
    </lineage>
</organism>
<evidence type="ECO:0000313" key="2">
    <source>
        <dbReference type="Proteomes" id="UP000703674"/>
    </source>
</evidence>
<accession>A0ABX1D5C9</accession>
<name>A0ABX1D5C9_9FLAO</name>
<dbReference type="PROSITE" id="PS51257">
    <property type="entry name" value="PROKAR_LIPOPROTEIN"/>
    <property type="match status" value="1"/>
</dbReference>
<dbReference type="EMBL" id="JAAVJR010000590">
    <property type="protein sequence ID" value="NJW54884.1"/>
    <property type="molecule type" value="Genomic_DNA"/>
</dbReference>
<proteinExistence type="predicted"/>
<comment type="caution">
    <text evidence="1">The sequence shown here is derived from an EMBL/GenBank/DDBJ whole genome shotgun (WGS) entry which is preliminary data.</text>
</comment>
<keyword evidence="2" id="KW-1185">Reference proteome</keyword>
<evidence type="ECO:0000313" key="1">
    <source>
        <dbReference type="EMBL" id="NJW54884.1"/>
    </source>
</evidence>
<dbReference type="Proteomes" id="UP000703674">
    <property type="component" value="Unassembled WGS sequence"/>
</dbReference>
<protein>
    <submittedName>
        <fullName evidence="1">RagB/SusD family nutrient uptake outer membrane protein</fullName>
    </submittedName>
</protein>
<reference evidence="1 2" key="1">
    <citation type="submission" date="2020-03" db="EMBL/GenBank/DDBJ databases">
        <title>Salinimicrobium sp. nov, isolated from SCS.</title>
        <authorList>
            <person name="Cao W.R."/>
        </authorList>
    </citation>
    <scope>NUCLEOTIDE SEQUENCE [LARGE SCALE GENOMIC DNA]</scope>
    <source>
        <strain evidence="2">J15B91</strain>
    </source>
</reference>
<dbReference type="SUPFAM" id="SSF48452">
    <property type="entry name" value="TPR-like"/>
    <property type="match status" value="1"/>
</dbReference>
<dbReference type="Gene3D" id="1.25.40.390">
    <property type="match status" value="1"/>
</dbReference>